<dbReference type="Proteomes" id="UP000011158">
    <property type="component" value="Segment"/>
</dbReference>
<dbReference type="KEGG" id="vg:24642980"/>
<dbReference type="GeneID" id="24642980"/>
<organism evidence="1 2">
    <name type="scientific">Escherichia phage PBECO4</name>
    <dbReference type="NCBI Taxonomy" id="1273738"/>
    <lineage>
        <taxon>Viruses</taxon>
        <taxon>Duplodnaviria</taxon>
        <taxon>Heunggongvirae</taxon>
        <taxon>Uroviricota</taxon>
        <taxon>Caudoviricetes</taxon>
        <taxon>Asteriusvirus</taxon>
        <taxon>Asteriusvirus PBECO4</taxon>
    </lineage>
</organism>
<keyword evidence="2" id="KW-1185">Reference proteome</keyword>
<evidence type="ECO:0000313" key="1">
    <source>
        <dbReference type="EMBL" id="AGC34927.1"/>
    </source>
</evidence>
<proteinExistence type="predicted"/>
<evidence type="ECO:0000313" key="2">
    <source>
        <dbReference type="Proteomes" id="UP000011158"/>
    </source>
</evidence>
<dbReference type="RefSeq" id="YP_009150561.1">
    <property type="nucleotide sequence ID" value="NC_027364.1"/>
</dbReference>
<dbReference type="EMBL" id="KC295538">
    <property type="protein sequence ID" value="AGC34927.1"/>
    <property type="molecule type" value="Genomic_DNA"/>
</dbReference>
<accession>L7THY9</accession>
<sequence length="54" mass="6484">MKMIWYKNTDNGNFYRIKNNKVLFRRDSGMWAKHDSLTPHDLTLPPFKPVNMSK</sequence>
<reference evidence="1 2" key="1">
    <citation type="journal article" date="2013" name="Arch. Virol.">
        <title>Genomic analysis of bacteriophage PBECO4 infecting Escherichia coli O157:H7.</title>
        <authorList>
            <person name="Kim M.S."/>
            <person name="Hong S.S."/>
            <person name="Park K."/>
            <person name="Myung H."/>
        </authorList>
    </citation>
    <scope>NUCLEOTIDE SEQUENCE [LARGE SCALE GENOMIC DNA]</scope>
</reference>
<protein>
    <submittedName>
        <fullName evidence="1">Uncharacterized protein</fullName>
    </submittedName>
</protein>
<name>L7THY9_9CAUD</name>